<dbReference type="GO" id="GO:0006955">
    <property type="term" value="P:immune response"/>
    <property type="evidence" value="ECO:0007669"/>
    <property type="project" value="InterPro"/>
</dbReference>
<dbReference type="EMBL" id="VZRD01000042">
    <property type="protein sequence ID" value="NWR29734.1"/>
    <property type="molecule type" value="Genomic_DNA"/>
</dbReference>
<evidence type="ECO:0000313" key="6">
    <source>
        <dbReference type="Proteomes" id="UP000540952"/>
    </source>
</evidence>
<feature type="non-terminal residue" evidence="5">
    <location>
        <position position="258"/>
    </location>
</feature>
<dbReference type="SMART" id="SM00208">
    <property type="entry name" value="TNFR"/>
    <property type="match status" value="3"/>
</dbReference>
<dbReference type="InterPro" id="IPR001368">
    <property type="entry name" value="TNFR/NGFR_Cys_rich_reg"/>
</dbReference>
<keyword evidence="3" id="KW-0472">Membrane</keyword>
<feature type="region of interest" description="Disordered" evidence="2">
    <location>
        <begin position="231"/>
        <end position="258"/>
    </location>
</feature>
<dbReference type="GO" id="GO:0006915">
    <property type="term" value="P:apoptotic process"/>
    <property type="evidence" value="ECO:0007669"/>
    <property type="project" value="InterPro"/>
</dbReference>
<feature type="non-terminal residue" evidence="5">
    <location>
        <position position="1"/>
    </location>
</feature>
<sequence length="258" mass="27820">YPEVLAVVLVTQLERSDAAGCELGEYPQGTECCPMCAAGWRVFKHCTASSSTTCIPCVEGTYTDHPNGLTHCRTCKLCDEGANLVTVTACTYTKNTVCGCRPGHFCSSPGPEGCELCQPYTVCVPGTVVKEWGTSTKDHVCEVCPPGTSSTANMSVACTPWPSIFSRLRLEEQDLSPALPKSAIIAIPVSVGVIVVAGAAALTYNWQRRKRKSYVPRKYKECDCKERGQALRSMEEKGDQTAVPVQEVGADPEETKPE</sequence>
<feature type="disulfide bond" evidence="1">
    <location>
        <begin position="57"/>
        <end position="72"/>
    </location>
</feature>
<keyword evidence="3" id="KW-0812">Transmembrane</keyword>
<dbReference type="GO" id="GO:0009897">
    <property type="term" value="C:external side of plasma membrane"/>
    <property type="evidence" value="ECO:0007669"/>
    <property type="project" value="TreeGrafter"/>
</dbReference>
<evidence type="ECO:0000259" key="4">
    <source>
        <dbReference type="PROSITE" id="PS50050"/>
    </source>
</evidence>
<dbReference type="AlphaFoldDB" id="A0A7K4W4R6"/>
<dbReference type="GO" id="GO:0004888">
    <property type="term" value="F:transmembrane signaling receptor activity"/>
    <property type="evidence" value="ECO:0007669"/>
    <property type="project" value="InterPro"/>
</dbReference>
<dbReference type="PRINTS" id="PR01680">
    <property type="entry name" value="TNFACTORR6"/>
</dbReference>
<feature type="repeat" description="TNFR-Cys" evidence="1">
    <location>
        <begin position="20"/>
        <end position="54"/>
    </location>
</feature>
<dbReference type="InterPro" id="IPR008063">
    <property type="entry name" value="Fas_rcpt"/>
</dbReference>
<name>A0A7K4W4R6_9TYRA</name>
<dbReference type="Gene3D" id="2.10.50.10">
    <property type="entry name" value="Tumor Necrosis Factor Receptor, subunit A, domain 2"/>
    <property type="match status" value="3"/>
</dbReference>
<comment type="caution">
    <text evidence="5">The sequence shown here is derived from an EMBL/GenBank/DDBJ whole genome shotgun (WGS) entry which is preliminary data.</text>
</comment>
<keyword evidence="6" id="KW-1185">Reference proteome</keyword>
<dbReference type="PANTHER" id="PTHR46838:SF1">
    <property type="entry name" value="TUMOR NECROSIS FACTOR RECEPTOR SUPERFAMILY MEMBER 14"/>
    <property type="match status" value="1"/>
</dbReference>
<feature type="disulfide bond" evidence="1">
    <location>
        <begin position="36"/>
        <end position="54"/>
    </location>
</feature>
<comment type="caution">
    <text evidence="1">Lacks conserved residue(s) required for the propagation of feature annotation.</text>
</comment>
<dbReference type="GO" id="GO:0007165">
    <property type="term" value="P:signal transduction"/>
    <property type="evidence" value="ECO:0007669"/>
    <property type="project" value="InterPro"/>
</dbReference>
<feature type="disulfide bond" evidence="1">
    <location>
        <begin position="33"/>
        <end position="46"/>
    </location>
</feature>
<proteinExistence type="predicted"/>
<organism evidence="5 6">
    <name type="scientific">Tachuris rubrigastra</name>
    <dbReference type="NCBI Taxonomy" id="495162"/>
    <lineage>
        <taxon>Eukaryota</taxon>
        <taxon>Metazoa</taxon>
        <taxon>Chordata</taxon>
        <taxon>Craniata</taxon>
        <taxon>Vertebrata</taxon>
        <taxon>Euteleostomi</taxon>
        <taxon>Archelosauria</taxon>
        <taxon>Archosauria</taxon>
        <taxon>Dinosauria</taxon>
        <taxon>Saurischia</taxon>
        <taxon>Theropoda</taxon>
        <taxon>Coelurosauria</taxon>
        <taxon>Aves</taxon>
        <taxon>Neognathae</taxon>
        <taxon>Neoaves</taxon>
        <taxon>Telluraves</taxon>
        <taxon>Australaves</taxon>
        <taxon>Passeriformes</taxon>
        <taxon>Tyrannidae</taxon>
        <taxon>Tachuris</taxon>
    </lineage>
</organism>
<feature type="domain" description="TNFR-Cys" evidence="4">
    <location>
        <begin position="20"/>
        <end position="54"/>
    </location>
</feature>
<feature type="transmembrane region" description="Helical" evidence="3">
    <location>
        <begin position="183"/>
        <end position="204"/>
    </location>
</feature>
<feature type="repeat" description="TNFR-Cys" evidence="1">
    <location>
        <begin position="56"/>
        <end position="98"/>
    </location>
</feature>
<accession>A0A7K4W4R6</accession>
<feature type="disulfide bond" evidence="1">
    <location>
        <begin position="123"/>
        <end position="141"/>
    </location>
</feature>
<evidence type="ECO:0000256" key="1">
    <source>
        <dbReference type="PROSITE-ProRule" id="PRU00206"/>
    </source>
</evidence>
<dbReference type="GO" id="GO:0046642">
    <property type="term" value="P:negative regulation of alpha-beta T cell proliferation"/>
    <property type="evidence" value="ECO:0007669"/>
    <property type="project" value="TreeGrafter"/>
</dbReference>
<dbReference type="SUPFAM" id="SSF57586">
    <property type="entry name" value="TNF receptor-like"/>
    <property type="match status" value="3"/>
</dbReference>
<protein>
    <submittedName>
        <fullName evidence="5">TNR14 factor</fullName>
    </submittedName>
</protein>
<evidence type="ECO:0000313" key="5">
    <source>
        <dbReference type="EMBL" id="NWR29734.1"/>
    </source>
</evidence>
<dbReference type="GO" id="GO:0050829">
    <property type="term" value="P:defense response to Gram-negative bacterium"/>
    <property type="evidence" value="ECO:0007669"/>
    <property type="project" value="TreeGrafter"/>
</dbReference>
<feature type="repeat" description="TNFR-Cys" evidence="1">
    <location>
        <begin position="99"/>
        <end position="141"/>
    </location>
</feature>
<feature type="domain" description="TNFR-Cys" evidence="4">
    <location>
        <begin position="56"/>
        <end position="98"/>
    </location>
</feature>
<dbReference type="GO" id="GO:0050830">
    <property type="term" value="P:defense response to Gram-positive bacterium"/>
    <property type="evidence" value="ECO:0007669"/>
    <property type="project" value="TreeGrafter"/>
</dbReference>
<dbReference type="GO" id="GO:2000406">
    <property type="term" value="P:positive regulation of T cell migration"/>
    <property type="evidence" value="ECO:0007669"/>
    <property type="project" value="TreeGrafter"/>
</dbReference>
<feature type="domain" description="TNFR-Cys" evidence="4">
    <location>
        <begin position="99"/>
        <end position="141"/>
    </location>
</feature>
<evidence type="ECO:0000256" key="2">
    <source>
        <dbReference type="SAM" id="MobiDB-lite"/>
    </source>
</evidence>
<dbReference type="PROSITE" id="PS50050">
    <property type="entry name" value="TNFR_NGFR_2"/>
    <property type="match status" value="3"/>
</dbReference>
<dbReference type="Pfam" id="PF00020">
    <property type="entry name" value="TNFR_c6"/>
    <property type="match status" value="2"/>
</dbReference>
<dbReference type="PROSITE" id="PS00652">
    <property type="entry name" value="TNFR_NGFR_1"/>
    <property type="match status" value="2"/>
</dbReference>
<dbReference type="PANTHER" id="PTHR46838">
    <property type="entry name" value="TUMOR NECROSIS FACTOR RECEPTOR SUPERFAMILY MEMBER 14"/>
    <property type="match status" value="1"/>
</dbReference>
<keyword evidence="1" id="KW-1015">Disulfide bond</keyword>
<dbReference type="GO" id="GO:0002720">
    <property type="term" value="P:positive regulation of cytokine production involved in immune response"/>
    <property type="evidence" value="ECO:0007669"/>
    <property type="project" value="TreeGrafter"/>
</dbReference>
<reference evidence="5 6" key="1">
    <citation type="submission" date="2019-09" db="EMBL/GenBank/DDBJ databases">
        <title>Bird 10,000 Genomes (B10K) Project - Family phase.</title>
        <authorList>
            <person name="Zhang G."/>
        </authorList>
    </citation>
    <scope>NUCLEOTIDE SEQUENCE [LARGE SCALE GENOMIC DNA]</scope>
    <source>
        <strain evidence="5">B10K-CU-031-13</strain>
        <tissue evidence="5">Muscle</tissue>
    </source>
</reference>
<dbReference type="FunFam" id="2.10.50.10:FF:000007">
    <property type="entry name" value="TNF receptor superfamily member 14"/>
    <property type="match status" value="1"/>
</dbReference>
<keyword evidence="3" id="KW-1133">Transmembrane helix</keyword>
<gene>
    <name evidence="5" type="primary">Tnfrsf14</name>
    <name evidence="5" type="ORF">TACRUB_R15278</name>
</gene>
<evidence type="ECO:0000256" key="3">
    <source>
        <dbReference type="SAM" id="Phobius"/>
    </source>
</evidence>
<dbReference type="Proteomes" id="UP000540952">
    <property type="component" value="Unassembled WGS sequence"/>
</dbReference>